<dbReference type="Pfam" id="PF12671">
    <property type="entry name" value="Amidase_6"/>
    <property type="match status" value="1"/>
</dbReference>
<evidence type="ECO:0000313" key="3">
    <source>
        <dbReference type="Proteomes" id="UP000567067"/>
    </source>
</evidence>
<dbReference type="InterPro" id="IPR024301">
    <property type="entry name" value="Amidase_6"/>
</dbReference>
<protein>
    <recommendedName>
        <fullName evidence="1">Putative amidase domain-containing protein</fullName>
    </recommendedName>
</protein>
<accession>A0A7W3SW24</accession>
<organism evidence="2 3">
    <name type="scientific">Fontibacillus solani</name>
    <dbReference type="NCBI Taxonomy" id="1572857"/>
    <lineage>
        <taxon>Bacteria</taxon>
        <taxon>Bacillati</taxon>
        <taxon>Bacillota</taxon>
        <taxon>Bacilli</taxon>
        <taxon>Bacillales</taxon>
        <taxon>Paenibacillaceae</taxon>
        <taxon>Fontibacillus</taxon>
    </lineage>
</organism>
<dbReference type="RefSeq" id="WP_182537931.1">
    <property type="nucleotide sequence ID" value="NZ_JACJIP010000027.1"/>
</dbReference>
<evidence type="ECO:0000259" key="1">
    <source>
        <dbReference type="Pfam" id="PF12671"/>
    </source>
</evidence>
<sequence length="372" mass="42816">MIKIIRLILCFSILTIDCFWCREAYAQKSKTENDIEVLLKQVYEKRAKAMIHQNDHVLETDYLSDKTSMNALYNEQRRIKYINAWANKRSIKLVDAESEIKIVRLKVMDETANVSIVQSQKLSYDYLNKIIPVQSFGIGTSHFLTMKKTEGKWKILREWYLDPLDEEPDKIAEAQNGFGTVVQNTRNISNGKRKRFNRQQAVTYANKYAGTAWGAGNNRRYNPNYKDYTGRGGDCTNFASQVVGDKMGGGLPMTNQWRYNKQSGGTEFWIRTDSFKNFLINSGYGKQIIKGKFHQIVAPTKENPNGATARLQPGDLIGYIIHGNDIDHFSIFVGYDENGYPLVNSHSTDRFRVPFDLGWDQNTKYLLIHIKD</sequence>
<gene>
    <name evidence="2" type="ORF">FHR92_003672</name>
</gene>
<dbReference type="EMBL" id="JACJIP010000027">
    <property type="protein sequence ID" value="MBA9087190.1"/>
    <property type="molecule type" value="Genomic_DNA"/>
</dbReference>
<reference evidence="2 3" key="1">
    <citation type="submission" date="2020-08" db="EMBL/GenBank/DDBJ databases">
        <title>Genomic Encyclopedia of Type Strains, Phase III (KMG-III): the genomes of soil and plant-associated and newly described type strains.</title>
        <authorList>
            <person name="Whitman W."/>
        </authorList>
    </citation>
    <scope>NUCLEOTIDE SEQUENCE [LARGE SCALE GENOMIC DNA]</scope>
    <source>
        <strain evidence="2 3">CECT 8693</strain>
    </source>
</reference>
<proteinExistence type="predicted"/>
<comment type="caution">
    <text evidence="2">The sequence shown here is derived from an EMBL/GenBank/DDBJ whole genome shotgun (WGS) entry which is preliminary data.</text>
</comment>
<dbReference type="PANTHER" id="PTHR40032">
    <property type="entry name" value="EXPORTED PROTEIN-RELATED"/>
    <property type="match status" value="1"/>
</dbReference>
<evidence type="ECO:0000313" key="2">
    <source>
        <dbReference type="EMBL" id="MBA9087190.1"/>
    </source>
</evidence>
<dbReference type="AlphaFoldDB" id="A0A7W3SW24"/>
<keyword evidence="3" id="KW-1185">Reference proteome</keyword>
<dbReference type="Proteomes" id="UP000567067">
    <property type="component" value="Unassembled WGS sequence"/>
</dbReference>
<dbReference type="PANTHER" id="PTHR40032:SF1">
    <property type="entry name" value="EXPORTED PROTEIN"/>
    <property type="match status" value="1"/>
</dbReference>
<dbReference type="Gene3D" id="3.90.1720.10">
    <property type="entry name" value="endopeptidase domain like (from Nostoc punctiforme)"/>
    <property type="match status" value="1"/>
</dbReference>
<feature type="domain" description="Putative amidase" evidence="1">
    <location>
        <begin position="196"/>
        <end position="364"/>
    </location>
</feature>
<name>A0A7W3SW24_9BACL</name>